<feature type="domain" description="Leucine-binding protein" evidence="3">
    <location>
        <begin position="37"/>
        <end position="374"/>
    </location>
</feature>
<dbReference type="InterPro" id="IPR028082">
    <property type="entry name" value="Peripla_BP_I"/>
</dbReference>
<dbReference type="PANTHER" id="PTHR30483">
    <property type="entry name" value="LEUCINE-SPECIFIC-BINDING PROTEIN"/>
    <property type="match status" value="1"/>
</dbReference>
<evidence type="ECO:0000313" key="4">
    <source>
        <dbReference type="EMBL" id="TEB13326.1"/>
    </source>
</evidence>
<dbReference type="PANTHER" id="PTHR30483:SF6">
    <property type="entry name" value="PERIPLASMIC BINDING PROTEIN OF ABC TRANSPORTER FOR NATURAL AMINO ACIDS"/>
    <property type="match status" value="1"/>
</dbReference>
<name>A0A4Y7RX59_9FIRM</name>
<dbReference type="PROSITE" id="PS51257">
    <property type="entry name" value="PROKAR_LIPOPROTEIN"/>
    <property type="match status" value="1"/>
</dbReference>
<dbReference type="EMBL" id="QFFZ01000002">
    <property type="protein sequence ID" value="TEB13326.1"/>
    <property type="molecule type" value="Genomic_DNA"/>
</dbReference>
<keyword evidence="5" id="KW-1185">Reference proteome</keyword>
<gene>
    <name evidence="4" type="ORF">Pmgp_00220</name>
</gene>
<dbReference type="Proteomes" id="UP000297597">
    <property type="component" value="Unassembled WGS sequence"/>
</dbReference>
<comment type="similarity">
    <text evidence="1">Belongs to the leucine-binding protein family.</text>
</comment>
<evidence type="ECO:0000256" key="1">
    <source>
        <dbReference type="ARBA" id="ARBA00010062"/>
    </source>
</evidence>
<protein>
    <submittedName>
        <fullName evidence="4">Leu/Ile/Val-binding protein</fullName>
    </submittedName>
</protein>
<evidence type="ECO:0000259" key="3">
    <source>
        <dbReference type="Pfam" id="PF13458"/>
    </source>
</evidence>
<dbReference type="InterPro" id="IPR051010">
    <property type="entry name" value="BCAA_transport"/>
</dbReference>
<dbReference type="OrthoDB" id="9783240at2"/>
<dbReference type="Gene3D" id="3.40.50.2300">
    <property type="match status" value="2"/>
</dbReference>
<sequence>MLKNKWLLVLLVLLLGLALVATGCGSKQQAATGEKVIKVGLSAPLTGDVQSYGEYTKSGFLLALEEAGYKAGDYKIETVIVDDKNDPTEGTNVATKLVSVDKVKAIIGPVTTKPAIPTSEIANSNKVIMISNTATNEKVTVADGKRKEYVFRACFIDPLQGTVGAKFATDTLKAKKAAVLYDQSNDYTIGLANQFKEGFIKGGGEIVAFEAYSKDDKDFSAVLTNIAAKSPDLLYLPDYHQKVSIIGQQARQKNINAIFLGGDGWDSPDLDYATMAGSYFTNHFSADDPRPEVKAFVEKYKAKYNTAPEFTAALAYDATKLLLNAIAKANSDDTTKIKDILKDTKDFPAISGKISFDQNGNPTKPVTILKVNAAKKYDFVTIVNP</sequence>
<reference evidence="4 5" key="1">
    <citation type="journal article" date="2018" name="Environ. Microbiol.">
        <title>Novel energy conservation strategies and behaviour of Pelotomaculum schinkii driving syntrophic propionate catabolism.</title>
        <authorList>
            <person name="Hidalgo-Ahumada C.A.P."/>
            <person name="Nobu M.K."/>
            <person name="Narihiro T."/>
            <person name="Tamaki H."/>
            <person name="Liu W.T."/>
            <person name="Kamagata Y."/>
            <person name="Stams A.J.M."/>
            <person name="Imachi H."/>
            <person name="Sousa D.Z."/>
        </authorList>
    </citation>
    <scope>NUCLEOTIDE SEQUENCE [LARGE SCALE GENOMIC DNA]</scope>
    <source>
        <strain evidence="4 5">MGP</strain>
    </source>
</reference>
<evidence type="ECO:0000313" key="5">
    <source>
        <dbReference type="Proteomes" id="UP000297597"/>
    </source>
</evidence>
<dbReference type="AlphaFoldDB" id="A0A4Y7RX59"/>
<dbReference type="Pfam" id="PF13458">
    <property type="entry name" value="Peripla_BP_6"/>
    <property type="match status" value="1"/>
</dbReference>
<dbReference type="CDD" id="cd06347">
    <property type="entry name" value="PBP1_ABC_LivK_ligand_binding-like"/>
    <property type="match status" value="1"/>
</dbReference>
<dbReference type="InterPro" id="IPR028081">
    <property type="entry name" value="Leu-bd"/>
</dbReference>
<keyword evidence="2" id="KW-0732">Signal</keyword>
<dbReference type="RefSeq" id="WP_134212124.1">
    <property type="nucleotide sequence ID" value="NZ_QFFZ01000002.1"/>
</dbReference>
<evidence type="ECO:0000256" key="2">
    <source>
        <dbReference type="ARBA" id="ARBA00022729"/>
    </source>
</evidence>
<accession>A0A4Y7RX59</accession>
<organism evidence="4 5">
    <name type="scientific">Pelotomaculum propionicicum</name>
    <dbReference type="NCBI Taxonomy" id="258475"/>
    <lineage>
        <taxon>Bacteria</taxon>
        <taxon>Bacillati</taxon>
        <taxon>Bacillota</taxon>
        <taxon>Clostridia</taxon>
        <taxon>Eubacteriales</taxon>
        <taxon>Desulfotomaculaceae</taxon>
        <taxon>Pelotomaculum</taxon>
    </lineage>
</organism>
<dbReference type="SUPFAM" id="SSF53822">
    <property type="entry name" value="Periplasmic binding protein-like I"/>
    <property type="match status" value="1"/>
</dbReference>
<proteinExistence type="inferred from homology"/>
<comment type="caution">
    <text evidence="4">The sequence shown here is derived from an EMBL/GenBank/DDBJ whole genome shotgun (WGS) entry which is preliminary data.</text>
</comment>